<dbReference type="AlphaFoldDB" id="D4XJF4"/>
<reference evidence="3" key="1">
    <citation type="submission" date="2010-03" db="EMBL/GenBank/DDBJ databases">
        <title>Complete sequence of Mobiluncus curtisii ATCC 43063.</title>
        <authorList>
            <person name="Muzny D."/>
            <person name="Qin X."/>
            <person name="Deng J."/>
            <person name="Jiang H."/>
            <person name="Liu Y."/>
            <person name="Qu J."/>
            <person name="Song X.-Z."/>
            <person name="Zhang L."/>
            <person name="Thornton R."/>
            <person name="Coyle M."/>
            <person name="Francisco L."/>
            <person name="Jackson L."/>
            <person name="Javaid M."/>
            <person name="Korchina V."/>
            <person name="Kovar C."/>
            <person name="Mata R."/>
            <person name="Mathew T."/>
            <person name="Ngo R."/>
            <person name="Nguyen L."/>
            <person name="Nguyen N."/>
            <person name="Okwuonu G."/>
            <person name="Ongeri F."/>
            <person name="Pham C."/>
            <person name="Simmons D."/>
            <person name="Wilczek-Boney K."/>
            <person name="Hale W."/>
            <person name="Jakkamsetti A."/>
            <person name="Pham P."/>
            <person name="Ruth R."/>
            <person name="San Lucas F."/>
            <person name="Warren J."/>
            <person name="Zhang J."/>
            <person name="Zhao Z."/>
            <person name="Zhou C."/>
            <person name="Zhu D."/>
            <person name="Lee S."/>
            <person name="Bess C."/>
            <person name="Blankenburg K."/>
            <person name="Forbes L."/>
            <person name="Fu Q."/>
            <person name="Gubbala S."/>
            <person name="Hirani K."/>
            <person name="Jayaseelan J.C."/>
            <person name="Lara F."/>
            <person name="Munidasa M."/>
            <person name="Palculict T."/>
            <person name="Patil S."/>
            <person name="Pu L.-L."/>
            <person name="Saada N."/>
            <person name="Tang L."/>
            <person name="Weissenberger G."/>
            <person name="Zhu Y."/>
            <person name="Hemphill L."/>
            <person name="Shang Y."/>
            <person name="Youmans B."/>
            <person name="Ayvaz T."/>
            <person name="Ross M."/>
            <person name="Santibanez J."/>
            <person name="Aqrawi P."/>
            <person name="Gross S."/>
            <person name="Joshi V."/>
            <person name="Fowler G."/>
            <person name="Nazareth L."/>
            <person name="Reid J."/>
            <person name="Worley K."/>
            <person name="Petrosino J."/>
            <person name="Highlander S."/>
            <person name="Gibbs R."/>
            <person name="Gibbs R."/>
        </authorList>
    </citation>
    <scope>NUCLEOTIDE SEQUENCE [LARGE SCALE GENOMIC DNA]</scope>
    <source>
        <strain evidence="3">ATCC 43553</strain>
    </source>
</reference>
<evidence type="ECO:0000313" key="2">
    <source>
        <dbReference type="EMBL" id="EFF72982.1"/>
    </source>
</evidence>
<gene>
    <name evidence="2" type="ORF">HMPREF0004_5601</name>
</gene>
<dbReference type="Proteomes" id="UP000004510">
    <property type="component" value="Unassembled WGS sequence"/>
</dbReference>
<proteinExistence type="predicted"/>
<evidence type="ECO:0000313" key="3">
    <source>
        <dbReference type="Proteomes" id="UP000004510"/>
    </source>
</evidence>
<comment type="caution">
    <text evidence="2">The sequence shown here is derived from an EMBL/GenBank/DDBJ whole genome shotgun (WGS) entry which is preliminary data.</text>
</comment>
<organism evidence="2 3">
    <name type="scientific">Achromobacter piechaudii ATCC 43553</name>
    <dbReference type="NCBI Taxonomy" id="742159"/>
    <lineage>
        <taxon>Bacteria</taxon>
        <taxon>Pseudomonadati</taxon>
        <taxon>Pseudomonadota</taxon>
        <taxon>Betaproteobacteria</taxon>
        <taxon>Burkholderiales</taxon>
        <taxon>Alcaligenaceae</taxon>
        <taxon>Achromobacter</taxon>
    </lineage>
</organism>
<feature type="region of interest" description="Disordered" evidence="1">
    <location>
        <begin position="20"/>
        <end position="54"/>
    </location>
</feature>
<evidence type="ECO:0000256" key="1">
    <source>
        <dbReference type="SAM" id="MobiDB-lite"/>
    </source>
</evidence>
<dbReference type="EMBL" id="ADMS01000128">
    <property type="protein sequence ID" value="EFF72982.1"/>
    <property type="molecule type" value="Genomic_DNA"/>
</dbReference>
<sequence length="54" mass="5844">MHGRLQLATRAACQWQAPPARIGRYPFNPPESPSRDRRVASFSGSAPGKASPLP</sequence>
<accession>D4XJF4</accession>
<name>D4XJF4_9BURK</name>
<protein>
    <submittedName>
        <fullName evidence="2">Uncharacterized protein</fullName>
    </submittedName>
</protein>
<dbReference type="HOGENOM" id="CLU_3039337_0_0_4"/>